<comment type="caution">
    <text evidence="1">The sequence shown here is derived from an EMBL/GenBank/DDBJ whole genome shotgun (WGS) entry which is preliminary data.</text>
</comment>
<reference evidence="1 2" key="1">
    <citation type="submission" date="2015-04" db="EMBL/GenBank/DDBJ databases">
        <title>Draft genome of the roundworm Trichinella nativa.</title>
        <authorList>
            <person name="Mitreva M."/>
        </authorList>
    </citation>
    <scope>NUCLEOTIDE SEQUENCE [LARGE SCALE GENOMIC DNA]</scope>
    <source>
        <strain evidence="1 2">ISS45</strain>
    </source>
</reference>
<dbReference type="AlphaFoldDB" id="A0A1Y3EVK5"/>
<gene>
    <name evidence="1" type="ORF">D917_05610</name>
</gene>
<feature type="non-terminal residue" evidence="1">
    <location>
        <position position="107"/>
    </location>
</feature>
<name>A0A1Y3EVK5_9BILA</name>
<evidence type="ECO:0000313" key="1">
    <source>
        <dbReference type="EMBL" id="OUC49204.1"/>
    </source>
</evidence>
<protein>
    <submittedName>
        <fullName evidence="1">Uncharacterized protein</fullName>
    </submittedName>
</protein>
<evidence type="ECO:0000313" key="2">
    <source>
        <dbReference type="Proteomes" id="UP000243006"/>
    </source>
</evidence>
<dbReference type="Proteomes" id="UP000243006">
    <property type="component" value="Unassembled WGS sequence"/>
</dbReference>
<proteinExistence type="predicted"/>
<sequence length="107" mass="12393">MRQSQQAAQYTIFILCFFPTYFFQTQINKNWSTLVKAEAVYQAGKLILSFKFSSLTTEWKTLSNARRTLTASASLANHRVNKSRHISNVRQLWSSTSRLLSKTNVRQ</sequence>
<dbReference type="EMBL" id="LVZM01001404">
    <property type="protein sequence ID" value="OUC49204.1"/>
    <property type="molecule type" value="Genomic_DNA"/>
</dbReference>
<organism evidence="1 2">
    <name type="scientific">Trichinella nativa</name>
    <dbReference type="NCBI Taxonomy" id="6335"/>
    <lineage>
        <taxon>Eukaryota</taxon>
        <taxon>Metazoa</taxon>
        <taxon>Ecdysozoa</taxon>
        <taxon>Nematoda</taxon>
        <taxon>Enoplea</taxon>
        <taxon>Dorylaimia</taxon>
        <taxon>Trichinellida</taxon>
        <taxon>Trichinellidae</taxon>
        <taxon>Trichinella</taxon>
    </lineage>
</organism>
<accession>A0A1Y3EVK5</accession>